<reference evidence="1" key="1">
    <citation type="submission" date="2018-02" db="EMBL/GenBank/DDBJ databases">
        <title>Rhizophora mucronata_Transcriptome.</title>
        <authorList>
            <person name="Meera S.P."/>
            <person name="Sreeshan A."/>
            <person name="Augustine A."/>
        </authorList>
    </citation>
    <scope>NUCLEOTIDE SEQUENCE</scope>
    <source>
        <tissue evidence="1">Leaf</tissue>
    </source>
</reference>
<evidence type="ECO:0000313" key="1">
    <source>
        <dbReference type="EMBL" id="MBW97385.1"/>
    </source>
</evidence>
<organism evidence="1">
    <name type="scientific">Rhizophora mucronata</name>
    <name type="common">Asiatic mangrove</name>
    <dbReference type="NCBI Taxonomy" id="61149"/>
    <lineage>
        <taxon>Eukaryota</taxon>
        <taxon>Viridiplantae</taxon>
        <taxon>Streptophyta</taxon>
        <taxon>Embryophyta</taxon>
        <taxon>Tracheophyta</taxon>
        <taxon>Spermatophyta</taxon>
        <taxon>Magnoliopsida</taxon>
        <taxon>eudicotyledons</taxon>
        <taxon>Gunneridae</taxon>
        <taxon>Pentapetalae</taxon>
        <taxon>rosids</taxon>
        <taxon>fabids</taxon>
        <taxon>Malpighiales</taxon>
        <taxon>Rhizophoraceae</taxon>
        <taxon>Rhizophora</taxon>
    </lineage>
</organism>
<sequence length="59" mass="7016">MLNLDFCQVDRNQVRRPHKTLPSKKYYIKTHWKVRLACVCYHLRYCSISGLSLQKAPAH</sequence>
<name>A0A2P2JV97_RHIMU</name>
<accession>A0A2P2JV97</accession>
<dbReference type="AlphaFoldDB" id="A0A2P2JV97"/>
<proteinExistence type="predicted"/>
<dbReference type="EMBL" id="GGEC01016902">
    <property type="protein sequence ID" value="MBW97385.1"/>
    <property type="molecule type" value="Transcribed_RNA"/>
</dbReference>
<protein>
    <submittedName>
        <fullName evidence="1">Uncharacterized protein</fullName>
    </submittedName>
</protein>